<dbReference type="Proteomes" id="UP000464053">
    <property type="component" value="Chromosome"/>
</dbReference>
<protein>
    <submittedName>
        <fullName evidence="1">Uncharacterized protein</fullName>
    </submittedName>
</protein>
<reference evidence="1 2" key="1">
    <citation type="submission" date="2018-03" db="EMBL/GenBank/DDBJ databases">
        <title>Pantoea intestinalis SRCM103226 isolated form the mealworm.</title>
        <authorList>
            <person name="Jeong D.-Y."/>
            <person name="Kim J.W."/>
        </authorList>
    </citation>
    <scope>NUCLEOTIDE SEQUENCE [LARGE SCALE GENOMIC DNA]</scope>
    <source>
        <strain evidence="1 2">SRCM103226</strain>
    </source>
</reference>
<keyword evidence="2" id="KW-1185">Reference proteome</keyword>
<gene>
    <name evidence="1" type="ORF">C7M51_00272</name>
</gene>
<organism evidence="1 2">
    <name type="scientific">Mixta intestinalis</name>
    <dbReference type="NCBI Taxonomy" id="1615494"/>
    <lineage>
        <taxon>Bacteria</taxon>
        <taxon>Pseudomonadati</taxon>
        <taxon>Pseudomonadota</taxon>
        <taxon>Gammaproteobacteria</taxon>
        <taxon>Enterobacterales</taxon>
        <taxon>Erwiniaceae</taxon>
        <taxon>Mixta</taxon>
    </lineage>
</organism>
<dbReference type="OrthoDB" id="9872060at2"/>
<name>A0A6P1PVC0_9GAMM</name>
<dbReference type="RefSeq" id="WP_160619817.1">
    <property type="nucleotide sequence ID" value="NZ_CP028271.1"/>
</dbReference>
<accession>A0A6P1PVC0</accession>
<dbReference type="EMBL" id="CP028271">
    <property type="protein sequence ID" value="QHM70012.1"/>
    <property type="molecule type" value="Genomic_DNA"/>
</dbReference>
<evidence type="ECO:0000313" key="2">
    <source>
        <dbReference type="Proteomes" id="UP000464053"/>
    </source>
</evidence>
<dbReference type="AlphaFoldDB" id="A0A6P1PVC0"/>
<proteinExistence type="predicted"/>
<dbReference type="KEGG" id="mint:C7M51_00272"/>
<sequence length="98" mass="11564">MINLKDIEDLIITWEGEAEENVNLSGVRGSSEWKYETDEYIRKHHGDEANRLIRRLDEEYNTLGSDHDELTPDSEREDVEHARKAIEALCDRLMEYKN</sequence>
<evidence type="ECO:0000313" key="1">
    <source>
        <dbReference type="EMBL" id="QHM70012.1"/>
    </source>
</evidence>